<dbReference type="PROSITE" id="PS51462">
    <property type="entry name" value="NUDIX"/>
    <property type="match status" value="1"/>
</dbReference>
<dbReference type="InterPro" id="IPR015797">
    <property type="entry name" value="NUDIX_hydrolase-like_dom_sf"/>
</dbReference>
<dbReference type="PROSITE" id="PS00893">
    <property type="entry name" value="NUDIX_BOX"/>
    <property type="match status" value="1"/>
</dbReference>
<evidence type="ECO:0000259" key="2">
    <source>
        <dbReference type="PROSITE" id="PS51462"/>
    </source>
</evidence>
<dbReference type="HAMAP" id="MF_00298">
    <property type="entry name" value="Nudix_RppH"/>
    <property type="match status" value="1"/>
</dbReference>
<reference evidence="4" key="3">
    <citation type="submission" date="2020-12" db="UniProtKB">
        <authorList>
            <consortium name="EnsemblPlants"/>
        </authorList>
    </citation>
    <scope>IDENTIFICATION</scope>
</reference>
<proteinExistence type="inferred from homology"/>
<dbReference type="GeneID" id="112292176"/>
<dbReference type="GO" id="GO:0006753">
    <property type="term" value="P:nucleoside phosphate metabolic process"/>
    <property type="evidence" value="ECO:0000318"/>
    <property type="project" value="GO_Central"/>
</dbReference>
<dbReference type="EnsemblPlants" id="Pp3c1_27180V3.3">
    <property type="protein sequence ID" value="Pp3c1_27180V3.3"/>
    <property type="gene ID" value="Pp3c1_27180"/>
</dbReference>
<dbReference type="InterPro" id="IPR022927">
    <property type="entry name" value="RppH"/>
</dbReference>
<reference evidence="3 5" key="2">
    <citation type="journal article" date="2018" name="Plant J.">
        <title>The Physcomitrella patens chromosome-scale assembly reveals moss genome structure and evolution.</title>
        <authorList>
            <person name="Lang D."/>
            <person name="Ullrich K.K."/>
            <person name="Murat F."/>
            <person name="Fuchs J."/>
            <person name="Jenkins J."/>
            <person name="Haas F.B."/>
            <person name="Piednoel M."/>
            <person name="Gundlach H."/>
            <person name="Van Bel M."/>
            <person name="Meyberg R."/>
            <person name="Vives C."/>
            <person name="Morata J."/>
            <person name="Symeonidi A."/>
            <person name="Hiss M."/>
            <person name="Muchero W."/>
            <person name="Kamisugi Y."/>
            <person name="Saleh O."/>
            <person name="Blanc G."/>
            <person name="Decker E.L."/>
            <person name="van Gessel N."/>
            <person name="Grimwood J."/>
            <person name="Hayes R.D."/>
            <person name="Graham S.W."/>
            <person name="Gunter L.E."/>
            <person name="McDaniel S.F."/>
            <person name="Hoernstein S.N.W."/>
            <person name="Larsson A."/>
            <person name="Li F.W."/>
            <person name="Perroud P.F."/>
            <person name="Phillips J."/>
            <person name="Ranjan P."/>
            <person name="Rokshar D.S."/>
            <person name="Rothfels C.J."/>
            <person name="Schneider L."/>
            <person name="Shu S."/>
            <person name="Stevenson D.W."/>
            <person name="Thummler F."/>
            <person name="Tillich M."/>
            <person name="Villarreal Aguilar J.C."/>
            <person name="Widiez T."/>
            <person name="Wong G.K."/>
            <person name="Wymore A."/>
            <person name="Zhang Y."/>
            <person name="Zimmer A.D."/>
            <person name="Quatrano R.S."/>
            <person name="Mayer K.F.X."/>
            <person name="Goodstein D."/>
            <person name="Casacuberta J.M."/>
            <person name="Vandepoele K."/>
            <person name="Reski R."/>
            <person name="Cuming A.C."/>
            <person name="Tuskan G.A."/>
            <person name="Maumus F."/>
            <person name="Salse J."/>
            <person name="Schmutz J."/>
            <person name="Rensing S.A."/>
        </authorList>
    </citation>
    <scope>NUCLEOTIDE SEQUENCE [LARGE SCALE GENOMIC DNA]</scope>
    <source>
        <strain evidence="4 5">cv. Gransden 2004</strain>
    </source>
</reference>
<dbReference type="PANTHER" id="PTHR11839">
    <property type="entry name" value="UDP/ADP-SUGAR PYROPHOSPHATASE"/>
    <property type="match status" value="1"/>
</dbReference>
<sequence>MVITSRLMLQALPGPGRLLPNLHLHATTGSLPAFIARGVSSSCVQANCVKLGGTPGAWRDWRVLANPRVSRETVCGAPASGRTLRCCVVSSSAMAGRCSDPPPMYRANVGVALINDKNEVFVAQRLDVPGAWQMPQGGIDGEEDPRAAAFRELREETGVTSAEYLGEVSEWLTYDFPPDVKAKLTTLWGTEWNGQAQKWFLFRFTGNDSEINLMGDGSEKPEFSEWKWVPVEDVIRNAVAFKREVYERAFHHLVKFMK</sequence>
<dbReference type="Gramene" id="Pp3c1_27180V3.1">
    <property type="protein sequence ID" value="Pp3c1_27180V3.1"/>
    <property type="gene ID" value="Pp3c1_27180"/>
</dbReference>
<evidence type="ECO:0000313" key="4">
    <source>
        <dbReference type="EnsemblPlants" id="Pp3c1_27180V3.1"/>
    </source>
</evidence>
<dbReference type="GO" id="GO:0008893">
    <property type="term" value="F:guanosine-3',5'-bis(diphosphate) 3'-diphosphatase activity"/>
    <property type="evidence" value="ECO:0000318"/>
    <property type="project" value="GO_Central"/>
</dbReference>
<feature type="domain" description="Nudix hydrolase" evidence="2">
    <location>
        <begin position="104"/>
        <end position="251"/>
    </location>
</feature>
<dbReference type="PaxDb" id="3218-PP1S21_182V6.2"/>
<dbReference type="EMBL" id="ABEU02000001">
    <property type="protein sequence ID" value="PNR62818.1"/>
    <property type="molecule type" value="Genomic_DNA"/>
</dbReference>
<dbReference type="STRING" id="3218.A0A2K1L9W5"/>
<dbReference type="NCBIfam" id="NF001938">
    <property type="entry name" value="PRK00714.1-5"/>
    <property type="match status" value="1"/>
</dbReference>
<name>A0A2K1L9W5_PHYPA</name>
<accession>A0A2K1L9W5</accession>
<dbReference type="GO" id="GO:0034432">
    <property type="term" value="F:bis(5'-adenosyl)-pentaphosphatase activity"/>
    <property type="evidence" value="ECO:0000318"/>
    <property type="project" value="GO_Central"/>
</dbReference>
<dbReference type="Pfam" id="PF00293">
    <property type="entry name" value="NUDIX"/>
    <property type="match status" value="1"/>
</dbReference>
<dbReference type="SUPFAM" id="SSF55811">
    <property type="entry name" value="Nudix"/>
    <property type="match status" value="1"/>
</dbReference>
<dbReference type="OMA" id="YERAFHH"/>
<dbReference type="Proteomes" id="UP000006727">
    <property type="component" value="Chromosome 1"/>
</dbReference>
<keyword evidence="5" id="KW-1185">Reference proteome</keyword>
<dbReference type="AlphaFoldDB" id="A0A2K1L9W5"/>
<dbReference type="Gene3D" id="3.90.79.10">
    <property type="entry name" value="Nucleoside Triphosphate Pyrophosphohydrolase"/>
    <property type="match status" value="1"/>
</dbReference>
<dbReference type="PANTHER" id="PTHR11839:SF22">
    <property type="entry name" value="NUDIX HYDROLASE 26, CHLOROPLASTIC"/>
    <property type="match status" value="1"/>
</dbReference>
<evidence type="ECO:0000256" key="1">
    <source>
        <dbReference type="ARBA" id="ARBA00022801"/>
    </source>
</evidence>
<dbReference type="GO" id="GO:0009507">
    <property type="term" value="C:chloroplast"/>
    <property type="evidence" value="ECO:0000318"/>
    <property type="project" value="GO_Central"/>
</dbReference>
<dbReference type="CDD" id="cd03671">
    <property type="entry name" value="NUDIX_Ap4A_hydrolase_plant_like"/>
    <property type="match status" value="1"/>
</dbReference>
<gene>
    <name evidence="4" type="primary">LOC112292176</name>
    <name evidence="3" type="ORF">PHYPA_001242</name>
</gene>
<dbReference type="InterPro" id="IPR020084">
    <property type="entry name" value="NUDIX_hydrolase_CS"/>
</dbReference>
<evidence type="ECO:0000313" key="3">
    <source>
        <dbReference type="EMBL" id="PNR62818.1"/>
    </source>
</evidence>
<dbReference type="NCBIfam" id="NF001936">
    <property type="entry name" value="PRK00714.1-3"/>
    <property type="match status" value="1"/>
</dbReference>
<protein>
    <recommendedName>
        <fullName evidence="2">Nudix hydrolase domain-containing protein</fullName>
    </recommendedName>
</protein>
<organism evidence="3">
    <name type="scientific">Physcomitrium patens</name>
    <name type="common">Spreading-leaved earth moss</name>
    <name type="synonym">Physcomitrella patens</name>
    <dbReference type="NCBI Taxonomy" id="3218"/>
    <lineage>
        <taxon>Eukaryota</taxon>
        <taxon>Viridiplantae</taxon>
        <taxon>Streptophyta</taxon>
        <taxon>Embryophyta</taxon>
        <taxon>Bryophyta</taxon>
        <taxon>Bryophytina</taxon>
        <taxon>Bryopsida</taxon>
        <taxon>Funariidae</taxon>
        <taxon>Funariales</taxon>
        <taxon>Funariaceae</taxon>
        <taxon>Physcomitrium</taxon>
    </lineage>
</organism>
<keyword evidence="1" id="KW-0378">Hydrolase</keyword>
<dbReference type="GO" id="GO:0019693">
    <property type="term" value="P:ribose phosphate metabolic process"/>
    <property type="evidence" value="ECO:0000318"/>
    <property type="project" value="GO_Central"/>
</dbReference>
<dbReference type="OrthoDB" id="276276at2759"/>
<dbReference type="EnsemblPlants" id="Pp3c1_27180V3.1">
    <property type="protein sequence ID" value="Pp3c1_27180V3.1"/>
    <property type="gene ID" value="Pp3c1_27180"/>
</dbReference>
<evidence type="ECO:0000313" key="5">
    <source>
        <dbReference type="Proteomes" id="UP000006727"/>
    </source>
</evidence>
<dbReference type="Gramene" id="Pp3c1_27180V3.3">
    <property type="protein sequence ID" value="Pp3c1_27180V3.3"/>
    <property type="gene ID" value="Pp3c1_27180"/>
</dbReference>
<reference evidence="3 5" key="1">
    <citation type="journal article" date="2008" name="Science">
        <title>The Physcomitrella genome reveals evolutionary insights into the conquest of land by plants.</title>
        <authorList>
            <person name="Rensing S."/>
            <person name="Lang D."/>
            <person name="Zimmer A."/>
            <person name="Terry A."/>
            <person name="Salamov A."/>
            <person name="Shapiro H."/>
            <person name="Nishiyama T."/>
            <person name="Perroud P.-F."/>
            <person name="Lindquist E."/>
            <person name="Kamisugi Y."/>
            <person name="Tanahashi T."/>
            <person name="Sakakibara K."/>
            <person name="Fujita T."/>
            <person name="Oishi K."/>
            <person name="Shin-I T."/>
            <person name="Kuroki Y."/>
            <person name="Toyoda A."/>
            <person name="Suzuki Y."/>
            <person name="Hashimoto A."/>
            <person name="Yamaguchi K."/>
            <person name="Sugano A."/>
            <person name="Kohara Y."/>
            <person name="Fujiyama A."/>
            <person name="Anterola A."/>
            <person name="Aoki S."/>
            <person name="Ashton N."/>
            <person name="Barbazuk W.B."/>
            <person name="Barker E."/>
            <person name="Bennetzen J."/>
            <person name="Bezanilla M."/>
            <person name="Blankenship R."/>
            <person name="Cho S.H."/>
            <person name="Dutcher S."/>
            <person name="Estelle M."/>
            <person name="Fawcett J.A."/>
            <person name="Gundlach H."/>
            <person name="Hanada K."/>
            <person name="Heyl A."/>
            <person name="Hicks K.A."/>
            <person name="Hugh J."/>
            <person name="Lohr M."/>
            <person name="Mayer K."/>
            <person name="Melkozernov A."/>
            <person name="Murata T."/>
            <person name="Nelson D."/>
            <person name="Pils B."/>
            <person name="Prigge M."/>
            <person name="Reiss B."/>
            <person name="Renner T."/>
            <person name="Rombauts S."/>
            <person name="Rushton P."/>
            <person name="Sanderfoot A."/>
            <person name="Schween G."/>
            <person name="Shiu S.-H."/>
            <person name="Stueber K."/>
            <person name="Theodoulou F.L."/>
            <person name="Tu H."/>
            <person name="Van de Peer Y."/>
            <person name="Verrier P.J."/>
            <person name="Waters E."/>
            <person name="Wood A."/>
            <person name="Yang L."/>
            <person name="Cove D."/>
            <person name="Cuming A."/>
            <person name="Hasebe M."/>
            <person name="Lucas S."/>
            <person name="Mishler D.B."/>
            <person name="Reski R."/>
            <person name="Grigoriev I."/>
            <person name="Quatrano R.S."/>
            <person name="Boore J.L."/>
        </authorList>
    </citation>
    <scope>NUCLEOTIDE SEQUENCE [LARGE SCALE GENOMIC DNA]</scope>
    <source>
        <strain evidence="4 5">cv. Gransden 2004</strain>
    </source>
</reference>
<dbReference type="RefSeq" id="XP_024396174.1">
    <property type="nucleotide sequence ID" value="XM_024540406.2"/>
</dbReference>
<dbReference type="InterPro" id="IPR000086">
    <property type="entry name" value="NUDIX_hydrolase_dom"/>
</dbReference>